<dbReference type="Proteomes" id="UP001164390">
    <property type="component" value="Chromosome"/>
</dbReference>
<organism evidence="2 3">
    <name type="scientific">Solicola gregarius</name>
    <dbReference type="NCBI Taxonomy" id="2908642"/>
    <lineage>
        <taxon>Bacteria</taxon>
        <taxon>Bacillati</taxon>
        <taxon>Actinomycetota</taxon>
        <taxon>Actinomycetes</taxon>
        <taxon>Propionibacteriales</taxon>
        <taxon>Nocardioidaceae</taxon>
        <taxon>Solicola</taxon>
    </lineage>
</organism>
<proteinExistence type="predicted"/>
<accession>A0AA46TKB3</accession>
<evidence type="ECO:0000313" key="2">
    <source>
        <dbReference type="EMBL" id="UYM06909.1"/>
    </source>
</evidence>
<evidence type="ECO:0000313" key="3">
    <source>
        <dbReference type="Proteomes" id="UP001164390"/>
    </source>
</evidence>
<dbReference type="KEGG" id="sgrg:L0C25_07490"/>
<gene>
    <name evidence="2" type="ORF">L0C25_07490</name>
</gene>
<feature type="signal peptide" evidence="1">
    <location>
        <begin position="1"/>
        <end position="23"/>
    </location>
</feature>
<dbReference type="AlphaFoldDB" id="A0AA46TKB3"/>
<dbReference type="EMBL" id="CP094970">
    <property type="protein sequence ID" value="UYM06909.1"/>
    <property type="molecule type" value="Genomic_DNA"/>
</dbReference>
<protein>
    <recommendedName>
        <fullName evidence="4">Secreted protein</fullName>
    </recommendedName>
</protein>
<evidence type="ECO:0008006" key="4">
    <source>
        <dbReference type="Google" id="ProtNLM"/>
    </source>
</evidence>
<feature type="chain" id="PRO_5041260686" description="Secreted protein" evidence="1">
    <location>
        <begin position="24"/>
        <end position="204"/>
    </location>
</feature>
<dbReference type="RefSeq" id="WP_271635840.1">
    <property type="nucleotide sequence ID" value="NZ_CP094970.1"/>
</dbReference>
<reference evidence="2" key="1">
    <citation type="submission" date="2022-01" db="EMBL/GenBank/DDBJ databases">
        <title>Nocardioidaceae gen. sp. A5X3R13.</title>
        <authorList>
            <person name="Lopez Marin M.A."/>
            <person name="Uhlik O."/>
        </authorList>
    </citation>
    <scope>NUCLEOTIDE SEQUENCE</scope>
    <source>
        <strain evidence="2">A5X3R13</strain>
    </source>
</reference>
<keyword evidence="1" id="KW-0732">Signal</keyword>
<sequence>MRRTVTVVGVATGLVMTATGAYASAPDGEGSSHAQLPGFSASAEARSVDDQARTCLGKKQVRRARVFVSYKRLNHLVGMKGTYWAGTYRVWDVCRSKIDLSAYVQKRKGKLRVYQVEAPLVRAGGRVAADETDAGSRGCISKRTVKRKLRPDMTYGKAKKVLGGAGTGTATSRAWKGCFGTLKLGLDRVKGKRRVDTIDVLSAA</sequence>
<evidence type="ECO:0000256" key="1">
    <source>
        <dbReference type="SAM" id="SignalP"/>
    </source>
</evidence>
<name>A0AA46TKB3_9ACTN</name>
<keyword evidence="3" id="KW-1185">Reference proteome</keyword>